<dbReference type="InterPro" id="IPR016032">
    <property type="entry name" value="Sig_transdc_resp-reg_C-effctor"/>
</dbReference>
<keyword evidence="3" id="KW-1185">Reference proteome</keyword>
<dbReference type="SUPFAM" id="SSF46894">
    <property type="entry name" value="C-terminal effector domain of the bipartite response regulators"/>
    <property type="match status" value="1"/>
</dbReference>
<dbReference type="CDD" id="cd06170">
    <property type="entry name" value="LuxR_C_like"/>
    <property type="match status" value="1"/>
</dbReference>
<protein>
    <submittedName>
        <fullName evidence="2">LuxR family transcriptional regulator</fullName>
    </submittedName>
</protein>
<evidence type="ECO:0000313" key="3">
    <source>
        <dbReference type="Proteomes" id="UP000053246"/>
    </source>
</evidence>
<feature type="domain" description="HTH luxR-type" evidence="1">
    <location>
        <begin position="269"/>
        <end position="333"/>
    </location>
</feature>
<organism evidence="2 3">
    <name type="scientific">Micromonospora maris</name>
    <dbReference type="NCBI Taxonomy" id="1003110"/>
    <lineage>
        <taxon>Bacteria</taxon>
        <taxon>Bacillati</taxon>
        <taxon>Actinomycetota</taxon>
        <taxon>Actinomycetes</taxon>
        <taxon>Micromonosporales</taxon>
        <taxon>Micromonosporaceae</taxon>
        <taxon>Micromonospora</taxon>
    </lineage>
</organism>
<gene>
    <name evidence="2" type="ORF">ADL17_28055</name>
</gene>
<dbReference type="Proteomes" id="UP000053246">
    <property type="component" value="Unassembled WGS sequence"/>
</dbReference>
<dbReference type="SMART" id="SM00421">
    <property type="entry name" value="HTH_LUXR"/>
    <property type="match status" value="1"/>
</dbReference>
<dbReference type="Gene3D" id="1.10.10.10">
    <property type="entry name" value="Winged helix-like DNA-binding domain superfamily/Winged helix DNA-binding domain"/>
    <property type="match status" value="1"/>
</dbReference>
<name>A0A9X0I4R3_9ACTN</name>
<dbReference type="Pfam" id="PF00196">
    <property type="entry name" value="GerE"/>
    <property type="match status" value="1"/>
</dbReference>
<dbReference type="RefSeq" id="WP_013736334.1">
    <property type="nucleotide sequence ID" value="NZ_LMWI01000002.1"/>
</dbReference>
<evidence type="ECO:0000313" key="2">
    <source>
        <dbReference type="EMBL" id="KUJ46730.1"/>
    </source>
</evidence>
<dbReference type="GO" id="GO:0003677">
    <property type="term" value="F:DNA binding"/>
    <property type="evidence" value="ECO:0007669"/>
    <property type="project" value="InterPro"/>
</dbReference>
<accession>A0A9X0I4R3</accession>
<dbReference type="PROSITE" id="PS50043">
    <property type="entry name" value="HTH_LUXR_2"/>
    <property type="match status" value="1"/>
</dbReference>
<dbReference type="PANTHER" id="PTHR34293:SF1">
    <property type="entry name" value="HTH-TYPE TRANSCRIPTIONAL REGULATOR TRMBL2"/>
    <property type="match status" value="1"/>
</dbReference>
<dbReference type="AlphaFoldDB" id="A0A9X0I4R3"/>
<dbReference type="InterPro" id="IPR036388">
    <property type="entry name" value="WH-like_DNA-bd_sf"/>
</dbReference>
<proteinExistence type="predicted"/>
<evidence type="ECO:0000259" key="1">
    <source>
        <dbReference type="PROSITE" id="PS50043"/>
    </source>
</evidence>
<dbReference type="OMA" id="TCRRHIS"/>
<dbReference type="InterPro" id="IPR051797">
    <property type="entry name" value="TrmB-like"/>
</dbReference>
<reference evidence="2 3" key="1">
    <citation type="submission" date="2015-10" db="EMBL/GenBank/DDBJ databases">
        <authorList>
            <person name="Ju K.-S."/>
            <person name="Doroghazi J.R."/>
            <person name="Metcalf W.W."/>
        </authorList>
    </citation>
    <scope>NUCLEOTIDE SEQUENCE [LARGE SCALE GENOMIC DNA]</scope>
    <source>
        <strain evidence="2 3">NRRL B-24793</strain>
    </source>
</reference>
<comment type="caution">
    <text evidence="2">The sequence shown here is derived from an EMBL/GenBank/DDBJ whole genome shotgun (WGS) entry which is preliminary data.</text>
</comment>
<dbReference type="GO" id="GO:0006355">
    <property type="term" value="P:regulation of DNA-templated transcription"/>
    <property type="evidence" value="ECO:0007669"/>
    <property type="project" value="InterPro"/>
</dbReference>
<dbReference type="PANTHER" id="PTHR34293">
    <property type="entry name" value="HTH-TYPE TRANSCRIPTIONAL REGULATOR TRMBL2"/>
    <property type="match status" value="1"/>
</dbReference>
<dbReference type="EMBL" id="LMWI01000002">
    <property type="protein sequence ID" value="KUJ46730.1"/>
    <property type="molecule type" value="Genomic_DNA"/>
</dbReference>
<dbReference type="InterPro" id="IPR000792">
    <property type="entry name" value="Tscrpt_reg_LuxR_C"/>
</dbReference>
<sequence>MTASLSFLSHPRGPLSSIESRAYEFAVLGNRIDADRPPPEVGISRSDWAHACESLLRRRLLSRADDGGLTAVHPEIALSILNAPLSDEIRQREEAMATNGRVIQSISMRLAQLAENGRQRDGVRVVRGEQALRDEIDAAILRCTTEIHSLRPGGLRSQDHFSASATSASSIFERGLRCQFLYHHTARSNLGLVARAKAVAEHGGGIRTTAASFERLVIFDRKLAFIPVDAPTAAGRGAAVISDELVVEYLYRTFVHLWANAVPLELPEDQMDEVSLDTRMAILRLMSAGLKDEAIANRLGMALRTCRRHISSILKGLNVSSRFQAGIKIAQLGILTDEVIDSEQSGRTDISPLW</sequence>